<comment type="caution">
    <text evidence="1">The sequence shown here is derived from an EMBL/GenBank/DDBJ whole genome shotgun (WGS) entry which is preliminary data.</text>
</comment>
<sequence>MSVSVIVGYAQFPFIKRRFNFFKMNLSRSFYLISAIGILFQLKAGEERRGDMCLLPKVLEMEASIMDNTTLNCGAVVNLISLAASYLSCYHLQLPEAKDP</sequence>
<keyword evidence="2" id="KW-1185">Reference proteome</keyword>
<evidence type="ECO:0000313" key="2">
    <source>
        <dbReference type="Proteomes" id="UP001386955"/>
    </source>
</evidence>
<dbReference type="AlphaFoldDB" id="A0AAN9RXY1"/>
<protein>
    <submittedName>
        <fullName evidence="1">Uncharacterized protein</fullName>
    </submittedName>
</protein>
<accession>A0AAN9RXY1</accession>
<evidence type="ECO:0000313" key="1">
    <source>
        <dbReference type="EMBL" id="KAK7385053.1"/>
    </source>
</evidence>
<reference evidence="1 2" key="1">
    <citation type="submission" date="2024-01" db="EMBL/GenBank/DDBJ databases">
        <title>The genomes of 5 underutilized Papilionoideae crops provide insights into root nodulation and disease resistanc.</title>
        <authorList>
            <person name="Jiang F."/>
        </authorList>
    </citation>
    <scope>NUCLEOTIDE SEQUENCE [LARGE SCALE GENOMIC DNA]</scope>
    <source>
        <strain evidence="1">DUOXIRENSHENG_FW03</strain>
        <tissue evidence="1">Leaves</tissue>
    </source>
</reference>
<proteinExistence type="predicted"/>
<dbReference type="Proteomes" id="UP001386955">
    <property type="component" value="Unassembled WGS sequence"/>
</dbReference>
<organism evidence="1 2">
    <name type="scientific">Psophocarpus tetragonolobus</name>
    <name type="common">Winged bean</name>
    <name type="synonym">Dolichos tetragonolobus</name>
    <dbReference type="NCBI Taxonomy" id="3891"/>
    <lineage>
        <taxon>Eukaryota</taxon>
        <taxon>Viridiplantae</taxon>
        <taxon>Streptophyta</taxon>
        <taxon>Embryophyta</taxon>
        <taxon>Tracheophyta</taxon>
        <taxon>Spermatophyta</taxon>
        <taxon>Magnoliopsida</taxon>
        <taxon>eudicotyledons</taxon>
        <taxon>Gunneridae</taxon>
        <taxon>Pentapetalae</taxon>
        <taxon>rosids</taxon>
        <taxon>fabids</taxon>
        <taxon>Fabales</taxon>
        <taxon>Fabaceae</taxon>
        <taxon>Papilionoideae</taxon>
        <taxon>50 kb inversion clade</taxon>
        <taxon>NPAAA clade</taxon>
        <taxon>indigoferoid/millettioid clade</taxon>
        <taxon>Phaseoleae</taxon>
        <taxon>Psophocarpus</taxon>
    </lineage>
</organism>
<name>A0AAN9RXY1_PSOTE</name>
<gene>
    <name evidence="1" type="ORF">VNO78_30760</name>
</gene>
<dbReference type="EMBL" id="JAYMYS010000008">
    <property type="protein sequence ID" value="KAK7385053.1"/>
    <property type="molecule type" value="Genomic_DNA"/>
</dbReference>